<evidence type="ECO:0000313" key="1">
    <source>
        <dbReference type="EMBL" id="QJA64370.1"/>
    </source>
</evidence>
<gene>
    <name evidence="1" type="ORF">MM415B00505_0034</name>
</gene>
<reference evidence="1" key="1">
    <citation type="submission" date="2020-03" db="EMBL/GenBank/DDBJ databases">
        <title>The deep terrestrial virosphere.</title>
        <authorList>
            <person name="Holmfeldt K."/>
            <person name="Nilsson E."/>
            <person name="Simone D."/>
            <person name="Lopez-Fernandez M."/>
            <person name="Wu X."/>
            <person name="de Brujin I."/>
            <person name="Lundin D."/>
            <person name="Andersson A."/>
            <person name="Bertilsson S."/>
            <person name="Dopson M."/>
        </authorList>
    </citation>
    <scope>NUCLEOTIDE SEQUENCE</scope>
    <source>
        <strain evidence="1">MM415B00505</strain>
    </source>
</reference>
<name>A0A6M3J3H1_9ZZZZ</name>
<accession>A0A6M3J3H1</accession>
<proteinExistence type="predicted"/>
<sequence length="136" mass="15998">MKKKRVWRYYCEYCKKSGCSAYHMKNHEVSCTMNPNRKCRMCGYTEGHRNSMDELVAIVKKAEPDMLTQLREATGGCPMCMLAAIRQSGVQYYEIDEDGVHSNFISEFDFKKEKEQFWRDSNDARAQESYDYGYGY</sequence>
<dbReference type="EMBL" id="MT141518">
    <property type="protein sequence ID" value="QJA64370.1"/>
    <property type="molecule type" value="Genomic_DNA"/>
</dbReference>
<protein>
    <submittedName>
        <fullName evidence="1">Uncharacterized protein</fullName>
    </submittedName>
</protein>
<organism evidence="1">
    <name type="scientific">viral metagenome</name>
    <dbReference type="NCBI Taxonomy" id="1070528"/>
    <lineage>
        <taxon>unclassified sequences</taxon>
        <taxon>metagenomes</taxon>
        <taxon>organismal metagenomes</taxon>
    </lineage>
</organism>
<dbReference type="AlphaFoldDB" id="A0A6M3J3H1"/>